<comment type="caution">
    <text evidence="11">The sequence shown here is derived from an EMBL/GenBank/DDBJ whole genome shotgun (WGS) entry which is preliminary data.</text>
</comment>
<dbReference type="InterPro" id="IPR018062">
    <property type="entry name" value="HTH_AraC-typ_CS"/>
</dbReference>
<feature type="domain" description="HTH araC/xylS-type" evidence="9">
    <location>
        <begin position="157"/>
        <end position="255"/>
    </location>
</feature>
<evidence type="ECO:0000256" key="1">
    <source>
        <dbReference type="ARBA" id="ARBA00004496"/>
    </source>
</evidence>
<evidence type="ECO:0000313" key="12">
    <source>
        <dbReference type="Proteomes" id="UP001629536"/>
    </source>
</evidence>
<dbReference type="Gene3D" id="1.10.10.60">
    <property type="entry name" value="Homeodomain-like"/>
    <property type="match status" value="2"/>
</dbReference>
<comment type="subcellular location">
    <subcellularLocation>
        <location evidence="1">Cytoplasm</location>
    </subcellularLocation>
</comment>
<dbReference type="InterPro" id="IPR001789">
    <property type="entry name" value="Sig_transdc_resp-reg_receiver"/>
</dbReference>
<dbReference type="RefSeq" id="WP_408126815.1">
    <property type="nucleotide sequence ID" value="NZ_JBFNFH010000016.1"/>
</dbReference>
<organism evidence="11 12">
    <name type="scientific">Helcococcus bovis</name>
    <dbReference type="NCBI Taxonomy" id="3153252"/>
    <lineage>
        <taxon>Bacteria</taxon>
        <taxon>Bacillati</taxon>
        <taxon>Bacillota</taxon>
        <taxon>Tissierellia</taxon>
        <taxon>Tissierellales</taxon>
        <taxon>Peptoniphilaceae</taxon>
        <taxon>Helcococcus</taxon>
    </lineage>
</organism>
<evidence type="ECO:0000256" key="3">
    <source>
        <dbReference type="ARBA" id="ARBA00022553"/>
    </source>
</evidence>
<dbReference type="InterPro" id="IPR018060">
    <property type="entry name" value="HTH_AraC"/>
</dbReference>
<evidence type="ECO:0000256" key="5">
    <source>
        <dbReference type="ARBA" id="ARBA00023015"/>
    </source>
</evidence>
<name>A0ABW9F7D5_9FIRM</name>
<keyword evidence="2" id="KW-0963">Cytoplasm</keyword>
<dbReference type="Pfam" id="PF12833">
    <property type="entry name" value="HTH_18"/>
    <property type="match status" value="1"/>
</dbReference>
<evidence type="ECO:0000256" key="2">
    <source>
        <dbReference type="ARBA" id="ARBA00022490"/>
    </source>
</evidence>
<dbReference type="PROSITE" id="PS50110">
    <property type="entry name" value="RESPONSE_REGULATORY"/>
    <property type="match status" value="1"/>
</dbReference>
<dbReference type="Proteomes" id="UP001629536">
    <property type="component" value="Unassembled WGS sequence"/>
</dbReference>
<keyword evidence="12" id="KW-1185">Reference proteome</keyword>
<feature type="domain" description="Response regulatory" evidence="10">
    <location>
        <begin position="3"/>
        <end position="118"/>
    </location>
</feature>
<evidence type="ECO:0000259" key="10">
    <source>
        <dbReference type="PROSITE" id="PS50110"/>
    </source>
</evidence>
<dbReference type="PANTHER" id="PTHR42713:SF3">
    <property type="entry name" value="TRANSCRIPTIONAL REGULATORY PROTEIN HPTR"/>
    <property type="match status" value="1"/>
</dbReference>
<dbReference type="InterPro" id="IPR011006">
    <property type="entry name" value="CheY-like_superfamily"/>
</dbReference>
<accession>A0ABW9F7D5</accession>
<sequence>MYKVLLVEDELYVRRGLSYLFNWEELNCIIVGEAENGQIGLKMIENLNPDIVILDINMPILSGLDMLKEIKNKKFESIILSGYDEFEYAKDAINQNSIAYLLKPVDHEELKIAIKKSINKIKSNKKIISLEKELNNKLDKLDLDSEDILSNNSKSTVQILEYIEQNYKDKINIDDLIKITNKGKTSLLVNFKEDTNKTLTEYVNIFRIKKAILLMYETDYTIENISYEVGFSNYRYFSSVFKKYMDITPSEFIKKYN</sequence>
<dbReference type="PROSITE" id="PS00041">
    <property type="entry name" value="HTH_ARAC_FAMILY_1"/>
    <property type="match status" value="1"/>
</dbReference>
<dbReference type="SUPFAM" id="SSF52172">
    <property type="entry name" value="CheY-like"/>
    <property type="match status" value="1"/>
</dbReference>
<evidence type="ECO:0000256" key="6">
    <source>
        <dbReference type="ARBA" id="ARBA00023125"/>
    </source>
</evidence>
<keyword evidence="5" id="KW-0805">Transcription regulation</keyword>
<keyword evidence="3 8" id="KW-0597">Phosphoprotein</keyword>
<dbReference type="SUPFAM" id="SSF46689">
    <property type="entry name" value="Homeodomain-like"/>
    <property type="match status" value="1"/>
</dbReference>
<evidence type="ECO:0000256" key="7">
    <source>
        <dbReference type="ARBA" id="ARBA00023163"/>
    </source>
</evidence>
<evidence type="ECO:0000256" key="4">
    <source>
        <dbReference type="ARBA" id="ARBA00023012"/>
    </source>
</evidence>
<gene>
    <name evidence="11" type="ORF">ABGF40_06680</name>
</gene>
<dbReference type="Pfam" id="PF00072">
    <property type="entry name" value="Response_reg"/>
    <property type="match status" value="1"/>
</dbReference>
<dbReference type="InterPro" id="IPR009057">
    <property type="entry name" value="Homeodomain-like_sf"/>
</dbReference>
<keyword evidence="7" id="KW-0804">Transcription</keyword>
<feature type="modified residue" description="4-aspartylphosphate" evidence="8">
    <location>
        <position position="55"/>
    </location>
</feature>
<dbReference type="InterPro" id="IPR020449">
    <property type="entry name" value="Tscrpt_reg_AraC-type_HTH"/>
</dbReference>
<keyword evidence="6" id="KW-0238">DNA-binding</keyword>
<dbReference type="InterPro" id="IPR051552">
    <property type="entry name" value="HptR"/>
</dbReference>
<dbReference type="SMART" id="SM00448">
    <property type="entry name" value="REC"/>
    <property type="match status" value="1"/>
</dbReference>
<dbReference type="SMART" id="SM00342">
    <property type="entry name" value="HTH_ARAC"/>
    <property type="match status" value="1"/>
</dbReference>
<evidence type="ECO:0000259" key="9">
    <source>
        <dbReference type="PROSITE" id="PS01124"/>
    </source>
</evidence>
<dbReference type="PROSITE" id="PS01124">
    <property type="entry name" value="HTH_ARAC_FAMILY_2"/>
    <property type="match status" value="1"/>
</dbReference>
<dbReference type="CDD" id="cd17536">
    <property type="entry name" value="REC_YesN-like"/>
    <property type="match status" value="1"/>
</dbReference>
<dbReference type="PANTHER" id="PTHR42713">
    <property type="entry name" value="HISTIDINE KINASE-RELATED"/>
    <property type="match status" value="1"/>
</dbReference>
<reference evidence="11 12" key="1">
    <citation type="journal article" date="2024" name="Front. Microbiol.">
        <title>Pangenomic and biochemical analyses of Helcococcus ovis reveal widespread tetracycline resistance and a novel bacterial species, Helcococcus bovis.</title>
        <authorList>
            <person name="Cunha F."/>
            <person name="Zhai Y."/>
            <person name="Casaro S."/>
            <person name="Jones K.L."/>
            <person name="Hernandez M."/>
            <person name="Bisinotto R.S."/>
            <person name="Kariyawasam S."/>
            <person name="Brown M.B."/>
            <person name="Phillips A."/>
            <person name="Jeong K.C."/>
            <person name="Galvao K.N."/>
        </authorList>
    </citation>
    <scope>NUCLEOTIDE SEQUENCE [LARGE SCALE GENOMIC DNA]</scope>
    <source>
        <strain evidence="11 12">KG197</strain>
    </source>
</reference>
<evidence type="ECO:0000313" key="11">
    <source>
        <dbReference type="EMBL" id="MFM1525361.1"/>
    </source>
</evidence>
<dbReference type="EMBL" id="JBFNFH010000016">
    <property type="protein sequence ID" value="MFM1525361.1"/>
    <property type="molecule type" value="Genomic_DNA"/>
</dbReference>
<keyword evidence="4" id="KW-0902">Two-component regulatory system</keyword>
<dbReference type="PRINTS" id="PR00032">
    <property type="entry name" value="HTHARAC"/>
</dbReference>
<protein>
    <submittedName>
        <fullName evidence="11">Response regulator</fullName>
    </submittedName>
</protein>
<dbReference type="Gene3D" id="3.40.50.2300">
    <property type="match status" value="1"/>
</dbReference>
<proteinExistence type="predicted"/>
<evidence type="ECO:0000256" key="8">
    <source>
        <dbReference type="PROSITE-ProRule" id="PRU00169"/>
    </source>
</evidence>